<gene>
    <name evidence="2" type="ORF">CURHAP_LOCUS10896</name>
</gene>
<organism evidence="2 3">
    <name type="scientific">Prunus armeniaca</name>
    <name type="common">Apricot</name>
    <name type="synonym">Armeniaca vulgaris</name>
    <dbReference type="NCBI Taxonomy" id="36596"/>
    <lineage>
        <taxon>Eukaryota</taxon>
        <taxon>Viridiplantae</taxon>
        <taxon>Streptophyta</taxon>
        <taxon>Embryophyta</taxon>
        <taxon>Tracheophyta</taxon>
        <taxon>Spermatophyta</taxon>
        <taxon>Magnoliopsida</taxon>
        <taxon>eudicotyledons</taxon>
        <taxon>Gunneridae</taxon>
        <taxon>Pentapetalae</taxon>
        <taxon>rosids</taxon>
        <taxon>fabids</taxon>
        <taxon>Rosales</taxon>
        <taxon>Rosaceae</taxon>
        <taxon>Amygdaloideae</taxon>
        <taxon>Amygdaleae</taxon>
        <taxon>Prunus</taxon>
    </lineage>
</organism>
<evidence type="ECO:0000313" key="2">
    <source>
        <dbReference type="EMBL" id="CAB4267952.1"/>
    </source>
</evidence>
<evidence type="ECO:0000256" key="1">
    <source>
        <dbReference type="SAM" id="MobiDB-lite"/>
    </source>
</evidence>
<feature type="region of interest" description="Disordered" evidence="1">
    <location>
        <begin position="70"/>
        <end position="102"/>
    </location>
</feature>
<dbReference type="Proteomes" id="UP000507222">
    <property type="component" value="Unassembled WGS sequence"/>
</dbReference>
<reference evidence="2 3" key="1">
    <citation type="submission" date="2020-05" db="EMBL/GenBank/DDBJ databases">
        <authorList>
            <person name="Campoy J."/>
            <person name="Schneeberger K."/>
            <person name="Spophaly S."/>
        </authorList>
    </citation>
    <scope>NUCLEOTIDE SEQUENCE [LARGE SCALE GENOMIC DNA]</scope>
    <source>
        <strain evidence="2">PruArmRojPasFocal</strain>
    </source>
</reference>
<feature type="compositionally biased region" description="Basic and acidic residues" evidence="1">
    <location>
        <begin position="79"/>
        <end position="96"/>
    </location>
</feature>
<protein>
    <submittedName>
        <fullName evidence="2">Uncharacterized protein</fullName>
    </submittedName>
</protein>
<sequence>MFEFRAKVETSWSIYLPEEIPPQQLKHQPIHSITKTVGSPKNLSIFSTLPAVVSRVLLDLAMSANAEEEESLRGMGVNVEEKETESMEVHMRDYPTKETLGT</sequence>
<dbReference type="AlphaFoldDB" id="A0A6J5TW04"/>
<accession>A0A6J5TW04</accession>
<dbReference type="EMBL" id="CAEKDK010000002">
    <property type="protein sequence ID" value="CAB4267952.1"/>
    <property type="molecule type" value="Genomic_DNA"/>
</dbReference>
<evidence type="ECO:0000313" key="3">
    <source>
        <dbReference type="Proteomes" id="UP000507222"/>
    </source>
</evidence>
<proteinExistence type="predicted"/>
<name>A0A6J5TW04_PRUAR</name>